<dbReference type="RefSeq" id="WP_069662126.1">
    <property type="nucleotide sequence ID" value="NZ_JBHUJJ010000001.1"/>
</dbReference>
<name>A0A1E5H7C5_9ENTE</name>
<proteinExistence type="predicted"/>
<evidence type="ECO:0000313" key="2">
    <source>
        <dbReference type="Proteomes" id="UP000095094"/>
    </source>
</evidence>
<gene>
    <name evidence="1" type="ORF">BCR25_02175</name>
</gene>
<dbReference type="AlphaFoldDB" id="A0A1E5H7C5"/>
<dbReference type="Proteomes" id="UP000095094">
    <property type="component" value="Unassembled WGS sequence"/>
</dbReference>
<reference evidence="2" key="1">
    <citation type="submission" date="2016-09" db="EMBL/GenBank/DDBJ databases">
        <authorList>
            <person name="Gulvik C.A."/>
        </authorList>
    </citation>
    <scope>NUCLEOTIDE SEQUENCE [LARGE SCALE GENOMIC DNA]</scope>
    <source>
        <strain evidence="2">LMG 8895</strain>
    </source>
</reference>
<comment type="caution">
    <text evidence="1">The sequence shown here is derived from an EMBL/GenBank/DDBJ whole genome shotgun (WGS) entry which is preliminary data.</text>
</comment>
<evidence type="ECO:0000313" key="1">
    <source>
        <dbReference type="EMBL" id="OEG20821.1"/>
    </source>
</evidence>
<dbReference type="EMBL" id="MIJY01000001">
    <property type="protein sequence ID" value="OEG20821.1"/>
    <property type="molecule type" value="Genomic_DNA"/>
</dbReference>
<sequence length="196" mass="22900">MTAEVNGNQALRDEYQDYLTIIEEKLSIPDEFDLKSVTNDLEQNGKGILLVRYVPEKINNDLFGEHFSVTIEKETKLILGFTHMDQKYTLSDDQKLLSKEETKRIAKQFFDQFDPGYFETLENLWIDQHDETIILEGHEVTVSGMKYKCYRPSTSDYSWLIVGSNGEVITFERGIVWEAGRVTEKWLHDSYIKEKL</sequence>
<protein>
    <submittedName>
        <fullName evidence="1">Uncharacterized protein</fullName>
    </submittedName>
</protein>
<keyword evidence="2" id="KW-1185">Reference proteome</keyword>
<accession>A0A1E5H7C5</accession>
<organism evidence="1 2">
    <name type="scientific">Enterococcus termitis</name>
    <dbReference type="NCBI Taxonomy" id="332950"/>
    <lineage>
        <taxon>Bacteria</taxon>
        <taxon>Bacillati</taxon>
        <taxon>Bacillota</taxon>
        <taxon>Bacilli</taxon>
        <taxon>Lactobacillales</taxon>
        <taxon>Enterococcaceae</taxon>
        <taxon>Enterococcus</taxon>
    </lineage>
</organism>